<feature type="transmembrane region" description="Helical" evidence="11">
    <location>
        <begin position="155"/>
        <end position="182"/>
    </location>
</feature>
<feature type="domain" description="Peptidase S54 rhomboid" evidence="13">
    <location>
        <begin position="210"/>
        <end position="355"/>
    </location>
</feature>
<evidence type="ECO:0000256" key="11">
    <source>
        <dbReference type="RuleBase" id="RU362115"/>
    </source>
</evidence>
<feature type="transmembrane region" description="Helical" evidence="11">
    <location>
        <begin position="340"/>
        <end position="359"/>
    </location>
</feature>
<dbReference type="Pfam" id="PF01694">
    <property type="entry name" value="Rhomboid"/>
    <property type="match status" value="1"/>
</dbReference>
<evidence type="ECO:0000313" key="14">
    <source>
        <dbReference type="EMBL" id="CAJ1958368.1"/>
    </source>
</evidence>
<keyword evidence="5 11" id="KW-0645">Protease</keyword>
<dbReference type="Proteomes" id="UP001295423">
    <property type="component" value="Unassembled WGS sequence"/>
</dbReference>
<evidence type="ECO:0000256" key="1">
    <source>
        <dbReference type="ARBA" id="ARBA00000156"/>
    </source>
</evidence>
<keyword evidence="10 11" id="KW-0472">Membrane</keyword>
<comment type="catalytic activity">
    <reaction evidence="1 11">
        <text>Cleaves type-1 transmembrane domains using a catalytic dyad composed of serine and histidine that are contributed by different transmembrane domains.</text>
        <dbReference type="EC" id="3.4.21.105"/>
    </reaction>
</comment>
<evidence type="ECO:0000256" key="9">
    <source>
        <dbReference type="ARBA" id="ARBA00022989"/>
    </source>
</evidence>
<evidence type="ECO:0000313" key="15">
    <source>
        <dbReference type="Proteomes" id="UP001295423"/>
    </source>
</evidence>
<evidence type="ECO:0000256" key="6">
    <source>
        <dbReference type="ARBA" id="ARBA00022692"/>
    </source>
</evidence>
<feature type="transmembrane region" description="Helical" evidence="11">
    <location>
        <begin position="366"/>
        <end position="387"/>
    </location>
</feature>
<comment type="caution">
    <text evidence="14">The sequence shown here is derived from an EMBL/GenBank/DDBJ whole genome shotgun (WGS) entry which is preliminary data.</text>
</comment>
<dbReference type="EC" id="3.4.21.105" evidence="4"/>
<evidence type="ECO:0000256" key="4">
    <source>
        <dbReference type="ARBA" id="ARBA00013039"/>
    </source>
</evidence>
<feature type="transmembrane region" description="Helical" evidence="11">
    <location>
        <begin position="311"/>
        <end position="334"/>
    </location>
</feature>
<evidence type="ECO:0000256" key="12">
    <source>
        <dbReference type="SAM" id="MobiDB-lite"/>
    </source>
</evidence>
<evidence type="ECO:0000256" key="10">
    <source>
        <dbReference type="ARBA" id="ARBA00023136"/>
    </source>
</evidence>
<dbReference type="Gene3D" id="1.20.1540.10">
    <property type="entry name" value="Rhomboid-like"/>
    <property type="match status" value="1"/>
</dbReference>
<evidence type="ECO:0000256" key="8">
    <source>
        <dbReference type="ARBA" id="ARBA00022825"/>
    </source>
</evidence>
<keyword evidence="15" id="KW-1185">Reference proteome</keyword>
<keyword evidence="7 11" id="KW-0378">Hydrolase</keyword>
<sequence length="418" mass="45405">MAIASIANLEKVETSQGASINHTADRRSRLGGPDESETQKMQETDHVDNVDTGYKAPAPQESLRGIEKSGAAGFSFYESQLTAGETGDNTSTHNRSYSGTNSQSSNLIYSANGVSSKNQKRMPKKLNREMLSLPTINSEGLMSQESEVVVVKQRIAYLCIAISALQLTLLLSQLILCGVAPVDVNPMIGPFPDAFSEWGGKNSYLLIERNQYFRLLTPAFLHVGILHLLVNAFCQLETCAYFEREWGSTKWLVLYIISSLGCVATSSAVNPDSIGVCSSGALMGLFGAKIAHVITWTAFDLKNNAYYDTVHLDQLSGVMCSMAVISLVSSFTYIDFSGHVGGLLAGFMGGMLLFAREIASPFIRMLWGSIGLFGLVGGSIVLGNVLFNETFPDEDLADACSYFRNLFPEGYTCECAWN</sequence>
<dbReference type="GO" id="GO:0006508">
    <property type="term" value="P:proteolysis"/>
    <property type="evidence" value="ECO:0007669"/>
    <property type="project" value="UniProtKB-KW"/>
</dbReference>
<dbReference type="AlphaFoldDB" id="A0AAD2FZR8"/>
<comment type="function">
    <text evidence="11">Serine protease involved in intramembrane proteolysis.</text>
</comment>
<accession>A0AAD2FZR8</accession>
<dbReference type="EMBL" id="CAKOGP040001974">
    <property type="protein sequence ID" value="CAJ1958368.1"/>
    <property type="molecule type" value="Genomic_DNA"/>
</dbReference>
<dbReference type="GO" id="GO:0016020">
    <property type="term" value="C:membrane"/>
    <property type="evidence" value="ECO:0007669"/>
    <property type="project" value="UniProtKB-SubCell"/>
</dbReference>
<proteinExistence type="inferred from homology"/>
<evidence type="ECO:0000256" key="7">
    <source>
        <dbReference type="ARBA" id="ARBA00022801"/>
    </source>
</evidence>
<feature type="region of interest" description="Disordered" evidence="12">
    <location>
        <begin position="1"/>
        <end position="63"/>
    </location>
</feature>
<feature type="transmembrane region" description="Helical" evidence="11">
    <location>
        <begin position="251"/>
        <end position="269"/>
    </location>
</feature>
<evidence type="ECO:0000256" key="2">
    <source>
        <dbReference type="ARBA" id="ARBA00004141"/>
    </source>
</evidence>
<protein>
    <recommendedName>
        <fullName evidence="4">rhomboid protease</fullName>
        <ecNumber evidence="4">3.4.21.105</ecNumber>
    </recommendedName>
</protein>
<feature type="transmembrane region" description="Helical" evidence="11">
    <location>
        <begin position="281"/>
        <end position="299"/>
    </location>
</feature>
<name>A0AAD2FZR8_9STRA</name>
<organism evidence="14 15">
    <name type="scientific">Cylindrotheca closterium</name>
    <dbReference type="NCBI Taxonomy" id="2856"/>
    <lineage>
        <taxon>Eukaryota</taxon>
        <taxon>Sar</taxon>
        <taxon>Stramenopiles</taxon>
        <taxon>Ochrophyta</taxon>
        <taxon>Bacillariophyta</taxon>
        <taxon>Bacillariophyceae</taxon>
        <taxon>Bacillariophycidae</taxon>
        <taxon>Bacillariales</taxon>
        <taxon>Bacillariaceae</taxon>
        <taxon>Cylindrotheca</taxon>
    </lineage>
</organism>
<dbReference type="InterPro" id="IPR002610">
    <property type="entry name" value="Peptidase_S54_rhomboid-like"/>
</dbReference>
<keyword evidence="9 11" id="KW-1133">Transmembrane helix</keyword>
<evidence type="ECO:0000256" key="3">
    <source>
        <dbReference type="ARBA" id="ARBA00009045"/>
    </source>
</evidence>
<dbReference type="GO" id="GO:0004252">
    <property type="term" value="F:serine-type endopeptidase activity"/>
    <property type="evidence" value="ECO:0007669"/>
    <property type="project" value="InterPro"/>
</dbReference>
<keyword evidence="6 11" id="KW-0812">Transmembrane</keyword>
<dbReference type="InterPro" id="IPR035952">
    <property type="entry name" value="Rhomboid-like_sf"/>
</dbReference>
<feature type="compositionally biased region" description="Basic and acidic residues" evidence="12">
    <location>
        <begin position="37"/>
        <end position="49"/>
    </location>
</feature>
<comment type="caution">
    <text evidence="11">Lacks conserved residue(s) required for the propagation of feature annotation.</text>
</comment>
<feature type="region of interest" description="Disordered" evidence="12">
    <location>
        <begin position="83"/>
        <end position="104"/>
    </location>
</feature>
<reference evidence="14" key="1">
    <citation type="submission" date="2023-08" db="EMBL/GenBank/DDBJ databases">
        <authorList>
            <person name="Audoor S."/>
            <person name="Bilcke G."/>
        </authorList>
    </citation>
    <scope>NUCLEOTIDE SEQUENCE</scope>
</reference>
<evidence type="ECO:0000259" key="13">
    <source>
        <dbReference type="Pfam" id="PF01694"/>
    </source>
</evidence>
<dbReference type="PANTHER" id="PTHR22936:SF69">
    <property type="entry name" value="RHOMBOID-LIKE PROTEIN"/>
    <property type="match status" value="1"/>
</dbReference>
<dbReference type="SUPFAM" id="SSF144091">
    <property type="entry name" value="Rhomboid-like"/>
    <property type="match status" value="1"/>
</dbReference>
<keyword evidence="8 11" id="KW-0720">Serine protease</keyword>
<evidence type="ECO:0000256" key="5">
    <source>
        <dbReference type="ARBA" id="ARBA00022670"/>
    </source>
</evidence>
<comment type="subcellular location">
    <subcellularLocation>
        <location evidence="2 11">Membrane</location>
        <topology evidence="2 11">Multi-pass membrane protein</topology>
    </subcellularLocation>
</comment>
<gene>
    <name evidence="14" type="ORF">CYCCA115_LOCUS17152</name>
</gene>
<comment type="similarity">
    <text evidence="3 11">Belongs to the peptidase S54 family.</text>
</comment>
<dbReference type="InterPro" id="IPR022764">
    <property type="entry name" value="Peptidase_S54_rhomboid_dom"/>
</dbReference>
<dbReference type="PANTHER" id="PTHR22936">
    <property type="entry name" value="RHOMBOID-RELATED"/>
    <property type="match status" value="1"/>
</dbReference>